<evidence type="ECO:0000256" key="3">
    <source>
        <dbReference type="ARBA" id="ARBA00022833"/>
    </source>
</evidence>
<feature type="region of interest" description="Disordered" evidence="9">
    <location>
        <begin position="465"/>
        <end position="485"/>
    </location>
</feature>
<keyword evidence="6" id="KW-0804">Transcription</keyword>
<dbReference type="AlphaFoldDB" id="A0AAI8VHZ4"/>
<feature type="compositionally biased region" description="Basic and acidic residues" evidence="9">
    <location>
        <begin position="31"/>
        <end position="43"/>
    </location>
</feature>
<name>A0AAI8VHZ4_9PEZI</name>
<dbReference type="GO" id="GO:0046872">
    <property type="term" value="F:metal ion binding"/>
    <property type="evidence" value="ECO:0007669"/>
    <property type="project" value="UniProtKB-KW"/>
</dbReference>
<dbReference type="GO" id="GO:0000981">
    <property type="term" value="F:DNA-binding transcription factor activity, RNA polymerase II-specific"/>
    <property type="evidence" value="ECO:0007669"/>
    <property type="project" value="TreeGrafter"/>
</dbReference>
<feature type="coiled-coil region" evidence="8">
    <location>
        <begin position="83"/>
        <end position="113"/>
    </location>
</feature>
<comment type="subcellular location">
    <subcellularLocation>
        <location evidence="1">Nucleus</location>
    </subcellularLocation>
</comment>
<keyword evidence="7" id="KW-0539">Nucleus</keyword>
<organism evidence="10 11">
    <name type="scientific">Anthostomella pinea</name>
    <dbReference type="NCBI Taxonomy" id="933095"/>
    <lineage>
        <taxon>Eukaryota</taxon>
        <taxon>Fungi</taxon>
        <taxon>Dikarya</taxon>
        <taxon>Ascomycota</taxon>
        <taxon>Pezizomycotina</taxon>
        <taxon>Sordariomycetes</taxon>
        <taxon>Xylariomycetidae</taxon>
        <taxon>Xylariales</taxon>
        <taxon>Xylariaceae</taxon>
        <taxon>Anthostomella</taxon>
    </lineage>
</organism>
<feature type="region of interest" description="Disordered" evidence="9">
    <location>
        <begin position="587"/>
        <end position="620"/>
    </location>
</feature>
<keyword evidence="2" id="KW-0479">Metal-binding</keyword>
<dbReference type="CDD" id="cd12148">
    <property type="entry name" value="fungal_TF_MHR"/>
    <property type="match status" value="1"/>
</dbReference>
<evidence type="ECO:0000313" key="10">
    <source>
        <dbReference type="EMBL" id="CAJ2504750.1"/>
    </source>
</evidence>
<feature type="compositionally biased region" description="Basic and acidic residues" evidence="9">
    <location>
        <begin position="473"/>
        <end position="484"/>
    </location>
</feature>
<dbReference type="Proteomes" id="UP001295740">
    <property type="component" value="Unassembled WGS sequence"/>
</dbReference>
<keyword evidence="8" id="KW-0175">Coiled coil</keyword>
<feature type="region of interest" description="Disordered" evidence="9">
    <location>
        <begin position="128"/>
        <end position="149"/>
    </location>
</feature>
<feature type="compositionally biased region" description="Basic and acidic residues" evidence="9">
    <location>
        <begin position="597"/>
        <end position="612"/>
    </location>
</feature>
<keyword evidence="3" id="KW-0862">Zinc</keyword>
<evidence type="ECO:0000256" key="5">
    <source>
        <dbReference type="ARBA" id="ARBA00023125"/>
    </source>
</evidence>
<dbReference type="GO" id="GO:0005634">
    <property type="term" value="C:nucleus"/>
    <property type="evidence" value="ECO:0007669"/>
    <property type="project" value="UniProtKB-SubCell"/>
</dbReference>
<protein>
    <submittedName>
        <fullName evidence="10">Uu.00g121440.m01.CDS01</fullName>
    </submittedName>
</protein>
<dbReference type="PANTHER" id="PTHR31845:SF34">
    <property type="entry name" value="TRANSCRIPTIONAL ACTIVATOR OF PROTEASES PRTT"/>
    <property type="match status" value="1"/>
</dbReference>
<reference evidence="10" key="1">
    <citation type="submission" date="2023-10" db="EMBL/GenBank/DDBJ databases">
        <authorList>
            <person name="Hackl T."/>
        </authorList>
    </citation>
    <scope>NUCLEOTIDE SEQUENCE</scope>
</reference>
<dbReference type="InterPro" id="IPR051089">
    <property type="entry name" value="prtT"/>
</dbReference>
<evidence type="ECO:0000256" key="7">
    <source>
        <dbReference type="ARBA" id="ARBA00023242"/>
    </source>
</evidence>
<gene>
    <name evidence="10" type="ORF">KHLLAP_LOCUS5218</name>
</gene>
<keyword evidence="4" id="KW-0805">Transcription regulation</keyword>
<keyword evidence="11" id="KW-1185">Reference proteome</keyword>
<accession>A0AAI8VHZ4</accession>
<evidence type="ECO:0000256" key="4">
    <source>
        <dbReference type="ARBA" id="ARBA00023015"/>
    </source>
</evidence>
<evidence type="ECO:0000256" key="6">
    <source>
        <dbReference type="ARBA" id="ARBA00023163"/>
    </source>
</evidence>
<evidence type="ECO:0000256" key="1">
    <source>
        <dbReference type="ARBA" id="ARBA00004123"/>
    </source>
</evidence>
<comment type="caution">
    <text evidence="10">The sequence shown here is derived from an EMBL/GenBank/DDBJ whole genome shotgun (WGS) entry which is preliminary data.</text>
</comment>
<dbReference type="EMBL" id="CAUWAG010000007">
    <property type="protein sequence ID" value="CAJ2504750.1"/>
    <property type="molecule type" value="Genomic_DNA"/>
</dbReference>
<dbReference type="PANTHER" id="PTHR31845">
    <property type="entry name" value="FINGER DOMAIN PROTEIN, PUTATIVE-RELATED"/>
    <property type="match status" value="1"/>
</dbReference>
<evidence type="ECO:0000256" key="8">
    <source>
        <dbReference type="SAM" id="Coils"/>
    </source>
</evidence>
<dbReference type="GO" id="GO:0000976">
    <property type="term" value="F:transcription cis-regulatory region binding"/>
    <property type="evidence" value="ECO:0007669"/>
    <property type="project" value="TreeGrafter"/>
</dbReference>
<proteinExistence type="predicted"/>
<evidence type="ECO:0000256" key="9">
    <source>
        <dbReference type="SAM" id="MobiDB-lite"/>
    </source>
</evidence>
<evidence type="ECO:0000313" key="11">
    <source>
        <dbReference type="Proteomes" id="UP001295740"/>
    </source>
</evidence>
<sequence>MRSSNVSRHRSAEEDEAVTLGSAKQKTAKRGHAEETSGRDATLKRRRRAFSCLSCQKLKCRIECSLRGEATAPSSNLNVEQPATSVEDRLQRHEDTLQEIKSMVKELKAQKQASSEGLLPRVALGARHDEPSAPTVNEDNAGPDHFSSLVDKGTDSAPVAVLRGICEQVHRGYRRLLEHVNLDLVQLQLVDEQTATELIELFLQHQGHTLLACSSDDLKQRSGTRPVSAFLHSVCSLIGIVYRDDICGTALHRQVYEQVRITLGQALLSSPLNLEEINAVLLMSNNANTPSSQGLEYIDSWLLTGYCAQQAMLSTSFSKIVNNVKRGNSTTEDHRAIHQWATICLHHLQWAATTGRPSILSTSYIDQCNILLSFYQATMQDGMLVAEIMLYSTLHQKLSRQSYLGDGGECEEFLAWKQKWNHLLALSTSSMLRIGYHAACLILAVRSLEETGRALNPNTFLSTGAAEDGNEDDGQHLAEPRDATGGDGDLLRANACRYALLVLQTFLEMPPFLMDAIPTCLCLCIGYCALVLAHYTEAQSKISDQLSLSLITHIDQWIRTSPGKSWSYKYGALAKNKVEARCNRGLRHSGAAGQKGPGDHRPASVLPNKEEPPVPAGRPGAYNTDAMLTSGSSVQASGSESALPAFDLNEQSVFPNMEDFFGGGFLDFMK</sequence>
<evidence type="ECO:0000256" key="2">
    <source>
        <dbReference type="ARBA" id="ARBA00022723"/>
    </source>
</evidence>
<feature type="region of interest" description="Disordered" evidence="9">
    <location>
        <begin position="1"/>
        <end position="43"/>
    </location>
</feature>
<keyword evidence="5" id="KW-0238">DNA-binding</keyword>